<organism evidence="1 2">
    <name type="scientific">Fusarium solani subsp. cucurbitae</name>
    <name type="common">Neocosmosporum cucurbitae</name>
    <dbReference type="NCBI Taxonomy" id="2747967"/>
    <lineage>
        <taxon>Eukaryota</taxon>
        <taxon>Fungi</taxon>
        <taxon>Dikarya</taxon>
        <taxon>Ascomycota</taxon>
        <taxon>Pezizomycotina</taxon>
        <taxon>Sordariomycetes</taxon>
        <taxon>Hypocreomycetidae</taxon>
        <taxon>Hypocreales</taxon>
        <taxon>Nectriaceae</taxon>
        <taxon>Fusarium</taxon>
        <taxon>Fusarium solani species complex</taxon>
    </lineage>
</organism>
<dbReference type="EMBL" id="CP090041">
    <property type="protein sequence ID" value="UPL03815.1"/>
    <property type="molecule type" value="Genomic_DNA"/>
</dbReference>
<name>A0ACD3ZR52_FUSSC</name>
<dbReference type="Proteomes" id="UP000830768">
    <property type="component" value="Chromosome 13"/>
</dbReference>
<evidence type="ECO:0000313" key="1">
    <source>
        <dbReference type="EMBL" id="UPL03815.1"/>
    </source>
</evidence>
<reference evidence="1" key="1">
    <citation type="submission" date="2021-11" db="EMBL/GenBank/DDBJ databases">
        <title>Fusarium solani-melongenae Genome sequencing and assembly.</title>
        <authorList>
            <person name="Xie S."/>
            <person name="Huang L."/>
            <person name="Zhang X."/>
        </authorList>
    </citation>
    <scope>NUCLEOTIDE SEQUENCE</scope>
    <source>
        <strain evidence="1">CRI 24-3</strain>
    </source>
</reference>
<proteinExistence type="predicted"/>
<evidence type="ECO:0000313" key="2">
    <source>
        <dbReference type="Proteomes" id="UP000830768"/>
    </source>
</evidence>
<sequence length="245" mass="28216">MAATKVPLSLWLVEFTIALMAVILFGLAFPDRFRFRLWENGGEEGWNSNPNMRIYFYANHREPPEVPYLWQQRLTESNFGIAILGMFVFFARVLLSHVDFSRYINAFYDLVLLCLWSLSLANQASGDLSDPEHPSPRPWYLTRSCSFAWDKNRGYCRIAQASFAVSILAAVLYGTRFLREVMLVAYERGRKHEQQLSVQDFDEEMGDKYTDNDDENAVGLTVGKESWEDKALSPVLAFFPSGHDR</sequence>
<accession>A0ACD3ZR52</accession>
<gene>
    <name evidence="1" type="ORF">LCI18_014749</name>
</gene>
<protein>
    <submittedName>
        <fullName evidence="1">Uncharacterized protein</fullName>
    </submittedName>
</protein>
<keyword evidence="2" id="KW-1185">Reference proteome</keyword>